<proteinExistence type="inferred from homology"/>
<feature type="region of interest" description="Disordered" evidence="5">
    <location>
        <begin position="58"/>
        <end position="87"/>
    </location>
</feature>
<dbReference type="EMBL" id="LR743596">
    <property type="protein sequence ID" value="CAA2626059.1"/>
    <property type="molecule type" value="Genomic_DNA"/>
</dbReference>
<dbReference type="EMBL" id="CACRZD030000009">
    <property type="protein sequence ID" value="CAA6665388.1"/>
    <property type="molecule type" value="Genomic_DNA"/>
</dbReference>
<dbReference type="AlphaFoldDB" id="A0A7I8J573"/>
<keyword evidence="3" id="KW-0449">Lipoprotein</keyword>
<dbReference type="CDD" id="cd00371">
    <property type="entry name" value="HMA"/>
    <property type="match status" value="1"/>
</dbReference>
<evidence type="ECO:0000256" key="3">
    <source>
        <dbReference type="ARBA" id="ARBA00023289"/>
    </source>
</evidence>
<evidence type="ECO:0000313" key="7">
    <source>
        <dbReference type="EMBL" id="CAA2626059.1"/>
    </source>
</evidence>
<keyword evidence="8" id="KW-1185">Reference proteome</keyword>
<keyword evidence="3" id="KW-0636">Prenylation</keyword>
<protein>
    <recommendedName>
        <fullName evidence="6">HMA domain-containing protein</fullName>
    </recommendedName>
</protein>
<name>A0A7I8J573_SPIIN</name>
<keyword evidence="2" id="KW-0479">Metal-binding</keyword>
<dbReference type="InterPro" id="IPR036163">
    <property type="entry name" value="HMA_dom_sf"/>
</dbReference>
<dbReference type="InterPro" id="IPR006121">
    <property type="entry name" value="HMA_dom"/>
</dbReference>
<evidence type="ECO:0000259" key="6">
    <source>
        <dbReference type="PROSITE" id="PS50846"/>
    </source>
</evidence>
<dbReference type="GO" id="GO:0046872">
    <property type="term" value="F:metal ion binding"/>
    <property type="evidence" value="ECO:0007669"/>
    <property type="project" value="UniProtKB-KW"/>
</dbReference>
<evidence type="ECO:0000256" key="5">
    <source>
        <dbReference type="SAM" id="MobiDB-lite"/>
    </source>
</evidence>
<gene>
    <name evidence="7" type="ORF">SI7747_09011777</name>
</gene>
<dbReference type="Proteomes" id="UP001189122">
    <property type="component" value="Unassembled WGS sequence"/>
</dbReference>
<dbReference type="Gene3D" id="3.30.70.100">
    <property type="match status" value="1"/>
</dbReference>
<evidence type="ECO:0000256" key="2">
    <source>
        <dbReference type="ARBA" id="ARBA00022723"/>
    </source>
</evidence>
<dbReference type="Pfam" id="PF00403">
    <property type="entry name" value="HMA"/>
    <property type="match status" value="1"/>
</dbReference>
<sequence>MAESNTVVLRVHIHCDGCKQEVKKLLQKIEGVYTVAIDAENQKVTVSGNVDSAALIKSWSSPASTRSSGPRSPQGRTSHRRRHRSIS</sequence>
<dbReference type="PANTHER" id="PTHR45868:SF19">
    <property type="entry name" value="HEAVY METAL-ASSOCIATED ISOPRENYLATED PLANT PROTEIN 37"/>
    <property type="match status" value="1"/>
</dbReference>
<comment type="similarity">
    <text evidence="4">Belongs to the HIPP family.</text>
</comment>
<feature type="compositionally biased region" description="Basic residues" evidence="5">
    <location>
        <begin position="77"/>
        <end position="87"/>
    </location>
</feature>
<reference evidence="7 8" key="1">
    <citation type="submission" date="2019-12" db="EMBL/GenBank/DDBJ databases">
        <authorList>
            <person name="Scholz U."/>
            <person name="Mascher M."/>
            <person name="Fiebig A."/>
        </authorList>
    </citation>
    <scope>NUCLEOTIDE SEQUENCE</scope>
</reference>
<organism evidence="7">
    <name type="scientific">Spirodela intermedia</name>
    <name type="common">Intermediate duckweed</name>
    <dbReference type="NCBI Taxonomy" id="51605"/>
    <lineage>
        <taxon>Eukaryota</taxon>
        <taxon>Viridiplantae</taxon>
        <taxon>Streptophyta</taxon>
        <taxon>Embryophyta</taxon>
        <taxon>Tracheophyta</taxon>
        <taxon>Spermatophyta</taxon>
        <taxon>Magnoliopsida</taxon>
        <taxon>Liliopsida</taxon>
        <taxon>Araceae</taxon>
        <taxon>Lemnoideae</taxon>
        <taxon>Spirodela</taxon>
    </lineage>
</organism>
<keyword evidence="1" id="KW-0488">Methylation</keyword>
<dbReference type="PANTHER" id="PTHR45868">
    <property type="entry name" value="HEAVY METAL-ASSOCIATED ISOPRENYLATED PLANT PROTEIN 33-RELATED"/>
    <property type="match status" value="1"/>
</dbReference>
<evidence type="ECO:0000313" key="8">
    <source>
        <dbReference type="Proteomes" id="UP001189122"/>
    </source>
</evidence>
<evidence type="ECO:0000256" key="4">
    <source>
        <dbReference type="ARBA" id="ARBA00024045"/>
    </source>
</evidence>
<accession>A0A7I8J573</accession>
<feature type="compositionally biased region" description="Polar residues" evidence="5">
    <location>
        <begin position="58"/>
        <end position="75"/>
    </location>
</feature>
<feature type="domain" description="HMA" evidence="6">
    <location>
        <begin position="4"/>
        <end position="67"/>
    </location>
</feature>
<dbReference type="SUPFAM" id="SSF55008">
    <property type="entry name" value="HMA, heavy metal-associated domain"/>
    <property type="match status" value="1"/>
</dbReference>
<dbReference type="PROSITE" id="PS50846">
    <property type="entry name" value="HMA_2"/>
    <property type="match status" value="1"/>
</dbReference>
<evidence type="ECO:0000256" key="1">
    <source>
        <dbReference type="ARBA" id="ARBA00022481"/>
    </source>
</evidence>